<dbReference type="AlphaFoldDB" id="A0A1F5MK10"/>
<keyword evidence="1" id="KW-1133">Transmembrane helix</keyword>
<sequence>MRAVWVIWALLFLLAAFPVKALALENQFITIANPVRVSEFKDRDPITSLFSQYKEISSRKLPATWLFSYDVLQTPGLDKFTNSLDLTQELGIWMEVTPNLAEKSNVKYNQTDSWHRSTSVFLSGYLQPERIRMIDHVFQKFKGSFGYYPKSVGAWWIDAYSLEYMQTKYGVVANLGVADQHSTDGYHVWGQYWGIPFYPSKLHSGSPAQKMENKLDVVNLQWAPRDPLKGYGTNRASLYSTQDWFVINLPKEYFIELINLYGESHNNQFGQIVLGLEGDFPQETYRGIFATEMEIIKKLRDGGEFQVTNMKDFATWYKKSFPQLSPIHSIISDDSVWYQSPFYRIGFKYNKSKKLFSVVDLRVYTDGYREPYFQSPNKELDLYINLLSAFDSADNQLEKWELLAEEFKVEVKPENIIRVNLGADQYFELSSANINLSSQIKIPESVKNYPLLTYQKYNSQSLKPALTWPFPQEGLVFTALTLEAEYLLHTRKVQLLVGLVSILLVIILAKIRVSEVKISLKILMAAVILMVLLGPGIFWYSTNQISYFVSSDELAALLKLSSLPNGKVMVADRNCLQCISHSTERPAVFANRREYVSRVSKKPIVYNSAIFSAKDRSQARQEMKNLGVKYVYTVKYEDYKEVLPFSPGDLNVEKIFENANAQIWMVRI</sequence>
<keyword evidence="1" id="KW-0812">Transmembrane</keyword>
<comment type="caution">
    <text evidence="2">The sequence shown here is derived from an EMBL/GenBank/DDBJ whole genome shotgun (WGS) entry which is preliminary data.</text>
</comment>
<keyword evidence="1" id="KW-0472">Membrane</keyword>
<proteinExistence type="predicted"/>
<dbReference type="Proteomes" id="UP000178017">
    <property type="component" value="Unassembled WGS sequence"/>
</dbReference>
<feature type="transmembrane region" description="Helical" evidence="1">
    <location>
        <begin position="493"/>
        <end position="511"/>
    </location>
</feature>
<protein>
    <submittedName>
        <fullName evidence="2">Uncharacterized protein</fullName>
    </submittedName>
</protein>
<name>A0A1F5MK10_9BACT</name>
<reference evidence="2 3" key="1">
    <citation type="journal article" date="2016" name="Nat. Commun.">
        <title>Thousands of microbial genomes shed light on interconnected biogeochemical processes in an aquifer system.</title>
        <authorList>
            <person name="Anantharaman K."/>
            <person name="Brown C.T."/>
            <person name="Hug L.A."/>
            <person name="Sharon I."/>
            <person name="Castelle C.J."/>
            <person name="Probst A.J."/>
            <person name="Thomas B.C."/>
            <person name="Singh A."/>
            <person name="Wilkins M.J."/>
            <person name="Karaoz U."/>
            <person name="Brodie E.L."/>
            <person name="Williams K.H."/>
            <person name="Hubbard S.S."/>
            <person name="Banfield J.F."/>
        </authorList>
    </citation>
    <scope>NUCLEOTIDE SEQUENCE [LARGE SCALE GENOMIC DNA]</scope>
</reference>
<accession>A0A1F5MK10</accession>
<dbReference type="EMBL" id="MFDO01000010">
    <property type="protein sequence ID" value="OGE65711.1"/>
    <property type="molecule type" value="Genomic_DNA"/>
</dbReference>
<organism evidence="2 3">
    <name type="scientific">Candidatus Daviesbacteria bacterium RIFCSPLOWO2_01_FULL_40_24</name>
    <dbReference type="NCBI Taxonomy" id="1797787"/>
    <lineage>
        <taxon>Bacteria</taxon>
        <taxon>Candidatus Daviesiibacteriota</taxon>
    </lineage>
</organism>
<evidence type="ECO:0000313" key="2">
    <source>
        <dbReference type="EMBL" id="OGE65711.1"/>
    </source>
</evidence>
<evidence type="ECO:0000256" key="1">
    <source>
        <dbReference type="SAM" id="Phobius"/>
    </source>
</evidence>
<gene>
    <name evidence="2" type="ORF">A3B49_04060</name>
</gene>
<evidence type="ECO:0000313" key="3">
    <source>
        <dbReference type="Proteomes" id="UP000178017"/>
    </source>
</evidence>
<feature type="transmembrane region" description="Helical" evidence="1">
    <location>
        <begin position="523"/>
        <end position="541"/>
    </location>
</feature>
<dbReference type="Gene3D" id="3.20.20.510">
    <property type="entry name" value="Uncharacterised protein PF12979, DUF3863"/>
    <property type="match status" value="1"/>
</dbReference>